<dbReference type="SUPFAM" id="SSF50978">
    <property type="entry name" value="WD40 repeat-like"/>
    <property type="match status" value="2"/>
</dbReference>
<dbReference type="EMBL" id="FOVI01000002">
    <property type="protein sequence ID" value="SFN18428.1"/>
    <property type="molecule type" value="Genomic_DNA"/>
</dbReference>
<dbReference type="InterPro" id="IPR036322">
    <property type="entry name" value="WD40_repeat_dom_sf"/>
</dbReference>
<evidence type="ECO:0000256" key="1">
    <source>
        <dbReference type="SAM" id="SignalP"/>
    </source>
</evidence>
<proteinExistence type="predicted"/>
<accession>A0A1I4WX53</accession>
<feature type="signal peptide" evidence="1">
    <location>
        <begin position="1"/>
        <end position="19"/>
    </location>
</feature>
<dbReference type="STRING" id="913024.SAMN05421741_1023"/>
<dbReference type="Proteomes" id="UP000199036">
    <property type="component" value="Unassembled WGS sequence"/>
</dbReference>
<keyword evidence="1" id="KW-0732">Signal</keyword>
<dbReference type="OrthoDB" id="1247310at2"/>
<protein>
    <recommendedName>
        <fullName evidence="4">Head domain of trimeric autotransporter adhesin</fullName>
    </recommendedName>
</protein>
<gene>
    <name evidence="2" type="ORF">SAMN05421741_1023</name>
</gene>
<dbReference type="RefSeq" id="WP_091518104.1">
    <property type="nucleotide sequence ID" value="NZ_FOVI01000002.1"/>
</dbReference>
<feature type="chain" id="PRO_5011636060" description="Head domain of trimeric autotransporter adhesin" evidence="1">
    <location>
        <begin position="20"/>
        <end position="1682"/>
    </location>
</feature>
<sequence>MKKNLLPLALLLVGTTAYSQVGIGTLTPNKSSQLDVVSTNKGILIPRVALENSVDATTITAGNVNSLLVFNTNTKNDITPGYYYWFDNKWMRVVNDADVIALDKNTTNTSLTMVNGELVLTDSDGNIVSIPLSQINIVTTLVNNNNGTYTYTSEDGTVTVVDVPGSVVNQFEDIVNSGPVTINGNTYNTIEEYIENIVKQNETVTTLVNNNNGTYTYTSEDGTVTVVDVPQSVVNQFENIVNSGPVTINGNTYTTIEQYIKDIVKQNETVTTLVNNNNGTYTYTSEDGTVTVVDVPQSVVNQFEDIVNSGPVTINGNTYNTIEEYIENIVKENETVTTLVNNNNGTYTYTSEDGTVTVVDVPQSVVNQFENIVNSGPVTINGNTYTTIEQYIEDIVKQNETVTTLVNNNNGTYTYTSEDGTVTVVDVPADIVNQFNDIVNSGPVVVNGSTYNTIEEYIENIVKQNETVTTLVNNNNGTYTYTSEDGTVTVVDVPQSVVNQFENIVNSGPVTINGNTYTTIEQYIEDIVKQNETVTTLVNNNNGTYTYTSEDGTVTVVDVPADIVNQFNDIVNSGPVVVNGNTYNTIEEYIENIVKENETVTTLVNNNNGTYTYTSEDGTVTVVDVPQSVVNQFENIVNSGPVTINGNTYTTIEQYIEDIVKQNETVTKLVNNNNGTYTYTSEDGTVTVVDVPADIVNQFNDIVNSGPVVVNGNTYNTIEEYIENIVKENETVTTLVNNNNGTYTYTSEDGTLTVVDVPQSVVNQFENIVNSGPVTINGNTYNTIEEYFENIVKENETVTTLSYNTTNNELTYTGENGTPVVLNLNEGSAAYNAATNILTYTNEAGVATPLNLNNTGLTYDATTSILSYLNTLSVTQTVDLGAIVKANETLTTLAYNATNNELTYTGENGTPVVLNLNEGSVAYNATTNVLTYTNEAGVAIPLNLNNTGLTYEPATSTLSYVNTLGLTQTVDLGAIVAANETLTTLAYNATNNELTYTGENGTPVVLNLNEGSVAYNATTNILTYTNEAGLTTPLNLNNTGLTYDAATSTLSYVNTLGITQTVDLGAIVAANETNTELSIAAGALVYKNEQANNANVNLISTDTGNNITAGTDGALFAAAVEPWNVQGTTDKATLNTQNIYQNGNVGIGDFTTRNPITNLDVRGAARIGQPNLDEVNGVSTIGQFSLAAGWDNTVSGVASAAFGSSSNVSGEKSFSFGHMNTVSAGNSTVISGYSNIISGVGASMTGGVNNEVASVASGAFGQNLVIGSGHNFSFAFGSNNAITGVINNPIGSNIPRFQIGNGSFGNNRNALTIMEDARTAIGVSGTEVAAKPTELLDLGGTATAGLGGVKIRNINSAAYTGNTATDKMVVADATGVLKTVAIPSSINIYNANGTLTANRTVTMGGNNLTFTSPERDIIFDSNGRMANIAKPGFEADIFLSSGSGATYNRFDLQSFSNGQTNLTASGAGAQQLLLGTHATQVAAPLLFSTSAGGGALGTEKMRITGTGNVGIAANVPTEKLDVGQGNVRIRDINSNAGTASDKIVVADVTGILKTVSSVTAAPQFFYAPSIVLPTNPANLSNGVTYNAGTETFTVNLHGIYSNQFGMAGNVAGATRTAIKSPTASTLSVIPAASLEYFVTYFDNTVFDPTTITLSDAGIMTYKVLPSSTVTEKTYMNIVFKVK</sequence>
<organism evidence="2 3">
    <name type="scientific">Paenimyroides ummariense</name>
    <dbReference type="NCBI Taxonomy" id="913024"/>
    <lineage>
        <taxon>Bacteria</taxon>
        <taxon>Pseudomonadati</taxon>
        <taxon>Bacteroidota</taxon>
        <taxon>Flavobacteriia</taxon>
        <taxon>Flavobacteriales</taxon>
        <taxon>Flavobacteriaceae</taxon>
        <taxon>Paenimyroides</taxon>
    </lineage>
</organism>
<keyword evidence="3" id="KW-1185">Reference proteome</keyword>
<name>A0A1I4WX53_9FLAO</name>
<evidence type="ECO:0000313" key="3">
    <source>
        <dbReference type="Proteomes" id="UP000199036"/>
    </source>
</evidence>
<evidence type="ECO:0008006" key="4">
    <source>
        <dbReference type="Google" id="ProtNLM"/>
    </source>
</evidence>
<reference evidence="3" key="1">
    <citation type="submission" date="2016-10" db="EMBL/GenBank/DDBJ databases">
        <authorList>
            <person name="Varghese N."/>
            <person name="Submissions S."/>
        </authorList>
    </citation>
    <scope>NUCLEOTIDE SEQUENCE [LARGE SCALE GENOMIC DNA]</scope>
    <source>
        <strain evidence="3">DS-12</strain>
    </source>
</reference>
<evidence type="ECO:0000313" key="2">
    <source>
        <dbReference type="EMBL" id="SFN18428.1"/>
    </source>
</evidence>